<reference evidence="3" key="1">
    <citation type="submission" date="2021-05" db="EMBL/GenBank/DDBJ databases">
        <title>A free-living protist that lacks canonical eukaryotic 1 DNA replication and segregation systems.</title>
        <authorList>
            <person name="Salas-Leiva D.E."/>
            <person name="Tromer E.C."/>
            <person name="Curtis B.A."/>
            <person name="Jerlstrom-Hultqvist J."/>
            <person name="Kolisko M."/>
            <person name="Yi Z."/>
            <person name="Salas-Leiva J.S."/>
            <person name="Gallot-Lavallee L."/>
            <person name="Kops G.J.P.L."/>
            <person name="Archibald J.M."/>
            <person name="Simpson A.G.B."/>
            <person name="Roger A.J."/>
        </authorList>
    </citation>
    <scope>NUCLEOTIDE SEQUENCE</scope>
    <source>
        <strain evidence="3">BICM</strain>
    </source>
</reference>
<sequence length="215" mass="24982">MAQPITEEELQDLYHWIDAIELSRPKRNISRDFSDGVMAAEVIANFIPRIVELHNYQSASSTHAKRYNWETLQRKVLRRLHVRLPNDQITDIVNAVPGSIEPVLLDIRDAIEYYMANKASRSMSSRDDDQPEPREIPLSQAMAPIKPRRQQREPEPDYAEQETMEIMQEQEQRIGDLEEANKVLEIKVEKLQQLVKLKDSRIRALTDKLIESGLV</sequence>
<dbReference type="GO" id="GO:0008017">
    <property type="term" value="F:microtubule binding"/>
    <property type="evidence" value="ECO:0007669"/>
    <property type="project" value="TreeGrafter"/>
</dbReference>
<dbReference type="Gene3D" id="1.10.418.10">
    <property type="entry name" value="Calponin-like domain"/>
    <property type="match status" value="1"/>
</dbReference>
<dbReference type="FunFam" id="1.10.418.10:FF:000059">
    <property type="entry name" value="RIKEN cDNA 6430531B16 gene"/>
    <property type="match status" value="1"/>
</dbReference>
<dbReference type="InterPro" id="IPR010441">
    <property type="entry name" value="CH_2"/>
</dbReference>
<dbReference type="Pfam" id="PF06294">
    <property type="entry name" value="CH_2"/>
    <property type="match status" value="1"/>
</dbReference>
<dbReference type="PANTHER" id="PTHR12509:SF9">
    <property type="entry name" value="SPERM FLAGELLAR PROTEIN 1 ISOFORM X1"/>
    <property type="match status" value="1"/>
</dbReference>
<organism evidence="3 4">
    <name type="scientific">Carpediemonas membranifera</name>
    <dbReference type="NCBI Taxonomy" id="201153"/>
    <lineage>
        <taxon>Eukaryota</taxon>
        <taxon>Metamonada</taxon>
        <taxon>Carpediemonas-like organisms</taxon>
        <taxon>Carpediemonas</taxon>
    </lineage>
</organism>
<dbReference type="AlphaFoldDB" id="A0A8J6B5V4"/>
<protein>
    <submittedName>
        <fullName evidence="3">Sperm flagellar protein</fullName>
    </submittedName>
</protein>
<dbReference type="EMBL" id="JAHDYR010000012">
    <property type="protein sequence ID" value="KAG9394909.1"/>
    <property type="molecule type" value="Genomic_DNA"/>
</dbReference>
<dbReference type="Proteomes" id="UP000717585">
    <property type="component" value="Unassembled WGS sequence"/>
</dbReference>
<proteinExistence type="predicted"/>
<dbReference type="GO" id="GO:0051493">
    <property type="term" value="P:regulation of cytoskeleton organization"/>
    <property type="evidence" value="ECO:0007669"/>
    <property type="project" value="TreeGrafter"/>
</dbReference>
<evidence type="ECO:0000313" key="3">
    <source>
        <dbReference type="EMBL" id="KAG9394909.1"/>
    </source>
</evidence>
<evidence type="ECO:0000313" key="4">
    <source>
        <dbReference type="Proteomes" id="UP000717585"/>
    </source>
</evidence>
<accession>A0A8J6B5V4</accession>
<feature type="domain" description="Calponin-homology (CH)" evidence="2">
    <location>
        <begin position="7"/>
        <end position="115"/>
    </location>
</feature>
<gene>
    <name evidence="3" type="ORF">J8273_0116</name>
</gene>
<dbReference type="InterPro" id="IPR001715">
    <property type="entry name" value="CH_dom"/>
</dbReference>
<feature type="compositionally biased region" description="Basic and acidic residues" evidence="1">
    <location>
        <begin position="124"/>
        <end position="135"/>
    </location>
</feature>
<comment type="caution">
    <text evidence="3">The sequence shown here is derived from an EMBL/GenBank/DDBJ whole genome shotgun (WGS) entry which is preliminary data.</text>
</comment>
<dbReference type="InterPro" id="IPR036872">
    <property type="entry name" value="CH_dom_sf"/>
</dbReference>
<feature type="region of interest" description="Disordered" evidence="1">
    <location>
        <begin position="119"/>
        <end position="161"/>
    </location>
</feature>
<keyword evidence="3" id="KW-0966">Cell projection</keyword>
<dbReference type="PANTHER" id="PTHR12509">
    <property type="entry name" value="SPERMATOGENESIS-ASSOCIATED 4-RELATED"/>
    <property type="match status" value="1"/>
</dbReference>
<keyword evidence="3" id="KW-0969">Cilium</keyword>
<evidence type="ECO:0000256" key="1">
    <source>
        <dbReference type="SAM" id="MobiDB-lite"/>
    </source>
</evidence>
<keyword evidence="4" id="KW-1185">Reference proteome</keyword>
<keyword evidence="3" id="KW-0282">Flagellum</keyword>
<name>A0A8J6B5V4_9EUKA</name>
<dbReference type="SUPFAM" id="SSF47576">
    <property type="entry name" value="Calponin-homology domain, CH-domain"/>
    <property type="match status" value="1"/>
</dbReference>
<dbReference type="InterPro" id="IPR052111">
    <property type="entry name" value="Spermatogenesis_Ciliary_MAP"/>
</dbReference>
<dbReference type="PROSITE" id="PS50021">
    <property type="entry name" value="CH"/>
    <property type="match status" value="1"/>
</dbReference>
<dbReference type="GO" id="GO:0005930">
    <property type="term" value="C:axoneme"/>
    <property type="evidence" value="ECO:0007669"/>
    <property type="project" value="TreeGrafter"/>
</dbReference>
<evidence type="ECO:0000259" key="2">
    <source>
        <dbReference type="PROSITE" id="PS50021"/>
    </source>
</evidence>
<dbReference type="OrthoDB" id="193300at2759"/>